<comment type="caution">
    <text evidence="8">The sequence shown here is derived from an EMBL/GenBank/DDBJ whole genome shotgun (WGS) entry which is preliminary data.</text>
</comment>
<feature type="chain" id="PRO_5046066284" description="Protein kinase domain-containing protein" evidence="6">
    <location>
        <begin position="28"/>
        <end position="540"/>
    </location>
</feature>
<dbReference type="PANTHER" id="PTHR24348">
    <property type="entry name" value="SERINE/THREONINE-PROTEIN KINASE UNC-51-RELATED"/>
    <property type="match status" value="1"/>
</dbReference>
<feature type="compositionally biased region" description="Polar residues" evidence="5">
    <location>
        <begin position="429"/>
        <end position="438"/>
    </location>
</feature>
<evidence type="ECO:0000256" key="1">
    <source>
        <dbReference type="ARBA" id="ARBA00022679"/>
    </source>
</evidence>
<keyword evidence="3" id="KW-0418">Kinase</keyword>
<keyword evidence="6" id="KW-0732">Signal</keyword>
<feature type="domain" description="Protein kinase" evidence="7">
    <location>
        <begin position="1"/>
        <end position="204"/>
    </location>
</feature>
<dbReference type="InterPro" id="IPR011009">
    <property type="entry name" value="Kinase-like_dom_sf"/>
</dbReference>
<evidence type="ECO:0000259" key="7">
    <source>
        <dbReference type="PROSITE" id="PS50011"/>
    </source>
</evidence>
<keyword evidence="2" id="KW-0547">Nucleotide-binding</keyword>
<dbReference type="InterPro" id="IPR000719">
    <property type="entry name" value="Prot_kinase_dom"/>
</dbReference>
<evidence type="ECO:0000256" key="6">
    <source>
        <dbReference type="SAM" id="SignalP"/>
    </source>
</evidence>
<dbReference type="Pfam" id="PF00069">
    <property type="entry name" value="Pkinase"/>
    <property type="match status" value="1"/>
</dbReference>
<feature type="compositionally biased region" description="Polar residues" evidence="5">
    <location>
        <begin position="454"/>
        <end position="471"/>
    </location>
</feature>
<keyword evidence="4" id="KW-0067">ATP-binding</keyword>
<evidence type="ECO:0000256" key="3">
    <source>
        <dbReference type="ARBA" id="ARBA00022777"/>
    </source>
</evidence>
<name>A0ABQ9F6G3_TEGGR</name>
<evidence type="ECO:0000256" key="2">
    <source>
        <dbReference type="ARBA" id="ARBA00022741"/>
    </source>
</evidence>
<evidence type="ECO:0000256" key="5">
    <source>
        <dbReference type="SAM" id="MobiDB-lite"/>
    </source>
</evidence>
<dbReference type="PANTHER" id="PTHR24348:SF22">
    <property type="entry name" value="NON-SPECIFIC SERINE_THREONINE PROTEIN KINASE"/>
    <property type="match status" value="1"/>
</dbReference>
<proteinExistence type="predicted"/>
<dbReference type="Proteomes" id="UP001217089">
    <property type="component" value="Unassembled WGS sequence"/>
</dbReference>
<gene>
    <name evidence="8" type="ORF">KUTeg_010325</name>
</gene>
<keyword evidence="1" id="KW-0808">Transferase</keyword>
<dbReference type="InterPro" id="IPR008271">
    <property type="entry name" value="Ser/Thr_kinase_AS"/>
</dbReference>
<evidence type="ECO:0000313" key="8">
    <source>
        <dbReference type="EMBL" id="KAJ8312952.1"/>
    </source>
</evidence>
<dbReference type="PROSITE" id="PS50011">
    <property type="entry name" value="PROTEIN_KINASE_DOM"/>
    <property type="match status" value="1"/>
</dbReference>
<accession>A0ABQ9F6G3</accession>
<keyword evidence="9" id="KW-1185">Reference proteome</keyword>
<dbReference type="SMART" id="SM00220">
    <property type="entry name" value="S_TKc"/>
    <property type="match status" value="1"/>
</dbReference>
<dbReference type="Gene3D" id="1.10.510.10">
    <property type="entry name" value="Transferase(Phosphotransferase) domain 1"/>
    <property type="match status" value="1"/>
</dbReference>
<organism evidence="8 9">
    <name type="scientific">Tegillarca granosa</name>
    <name type="common">Malaysian cockle</name>
    <name type="synonym">Anadara granosa</name>
    <dbReference type="NCBI Taxonomy" id="220873"/>
    <lineage>
        <taxon>Eukaryota</taxon>
        <taxon>Metazoa</taxon>
        <taxon>Spiralia</taxon>
        <taxon>Lophotrochozoa</taxon>
        <taxon>Mollusca</taxon>
        <taxon>Bivalvia</taxon>
        <taxon>Autobranchia</taxon>
        <taxon>Pteriomorphia</taxon>
        <taxon>Arcoida</taxon>
        <taxon>Arcoidea</taxon>
        <taxon>Arcidae</taxon>
        <taxon>Tegillarca</taxon>
    </lineage>
</organism>
<feature type="region of interest" description="Disordered" evidence="5">
    <location>
        <begin position="228"/>
        <end position="375"/>
    </location>
</feature>
<evidence type="ECO:0000313" key="9">
    <source>
        <dbReference type="Proteomes" id="UP001217089"/>
    </source>
</evidence>
<dbReference type="EMBL" id="JARBDR010000440">
    <property type="protein sequence ID" value="KAJ8312952.1"/>
    <property type="molecule type" value="Genomic_DNA"/>
</dbReference>
<feature type="compositionally biased region" description="Polar residues" evidence="5">
    <location>
        <begin position="315"/>
        <end position="325"/>
    </location>
</feature>
<evidence type="ECO:0000256" key="4">
    <source>
        <dbReference type="ARBA" id="ARBA00022840"/>
    </source>
</evidence>
<feature type="region of interest" description="Disordered" evidence="5">
    <location>
        <begin position="172"/>
        <end position="200"/>
    </location>
</feature>
<feature type="region of interest" description="Disordered" evidence="5">
    <location>
        <begin position="429"/>
        <end position="493"/>
    </location>
</feature>
<dbReference type="SUPFAM" id="SSF56112">
    <property type="entry name" value="Protein kinase-like (PK-like)"/>
    <property type="match status" value="1"/>
</dbReference>
<reference evidence="8 9" key="1">
    <citation type="submission" date="2022-12" db="EMBL/GenBank/DDBJ databases">
        <title>Chromosome-level genome of Tegillarca granosa.</title>
        <authorList>
            <person name="Kim J."/>
        </authorList>
    </citation>
    <scope>NUCLEOTIDE SEQUENCE [LARGE SCALE GENOMIC DNA]</scope>
    <source>
        <strain evidence="8">Teg-2019</strain>
        <tissue evidence="8">Adductor muscle</tissue>
    </source>
</reference>
<feature type="compositionally biased region" description="Polar residues" evidence="5">
    <location>
        <begin position="234"/>
        <end position="252"/>
    </location>
</feature>
<protein>
    <recommendedName>
        <fullName evidence="7">Protein kinase domain-containing protein</fullName>
    </recommendedName>
</protein>
<feature type="signal peptide" evidence="6">
    <location>
        <begin position="1"/>
        <end position="27"/>
    </location>
</feature>
<dbReference type="InterPro" id="IPR045269">
    <property type="entry name" value="Atg1-like"/>
</dbReference>
<feature type="compositionally biased region" description="Basic and acidic residues" evidence="5">
    <location>
        <begin position="286"/>
        <end position="295"/>
    </location>
</feature>
<feature type="compositionally biased region" description="Low complexity" evidence="5">
    <location>
        <begin position="267"/>
        <end position="276"/>
    </location>
</feature>
<sequence>MILKELFSLHLLLLLLILILNFHDINSFVAAAMKALNAKGIVHRDLKPQNILLCTPGKSNAQASEIKLKIADFGFARFLHDGVMAATLCGSPMYMAPEVIMSLQYDAKADLWSIGTIVFQCLTGKAPFQAQTPQQLKHFYEKHSELKPNIPKDTSADLKDLLTRMLKRNAKDRIDFESPTPPRCVSASPLSGKVDYSPPPHKIIQAAKKEETEPMQASSHENGEFLKVEKDNHTPGNNSPTEIPAPSSQTSEPIPVPSQVKAYQRIQSSMSPSQSPKKMDVSPAESVKEQKKKEIQASPQSAENRFSGPDVGSMSPPTGSASPTFPSMPFAGPGSLPAIMGSPTKFGGGIESRSPESSMPAEPVHAPFGVSRPRTVPDNMAALQFGNGGAAEIRRNLFQHGRTQTEPNVYGKIEGGSLLSQQMVRAAFGSQQGTSQGTVVPYNSGWGGSKERLSSPSSEKPMSIDNETSSGYFRHRTPSESSPPPSLMYAQSPPNMEGPIAFVAPELCEETLMDTVRTDGVVCEDITSTLLITATGKKKD</sequence>
<dbReference type="PROSITE" id="PS00108">
    <property type="entry name" value="PROTEIN_KINASE_ST"/>
    <property type="match status" value="1"/>
</dbReference>